<dbReference type="RefSeq" id="WP_133341617.1">
    <property type="nucleotide sequence ID" value="NZ_SMZO01000006.1"/>
</dbReference>
<protein>
    <submittedName>
        <fullName evidence="5">Type 1 glutamine amidotransferase domain-containing protein</fullName>
    </submittedName>
</protein>
<dbReference type="InterPro" id="IPR029062">
    <property type="entry name" value="Class_I_gatase-like"/>
</dbReference>
<keyword evidence="1" id="KW-0346">Stress response</keyword>
<dbReference type="CDD" id="cd03141">
    <property type="entry name" value="GATase1_Hsp31_like"/>
    <property type="match status" value="1"/>
</dbReference>
<organism evidence="5 6">
    <name type="scientific">Meridianimarinicoccus aquatilis</name>
    <dbReference type="NCBI Taxonomy" id="2552766"/>
    <lineage>
        <taxon>Bacteria</taxon>
        <taxon>Pseudomonadati</taxon>
        <taxon>Pseudomonadota</taxon>
        <taxon>Alphaproteobacteria</taxon>
        <taxon>Rhodobacterales</taxon>
        <taxon>Paracoccaceae</taxon>
        <taxon>Meridianimarinicoccus</taxon>
    </lineage>
</organism>
<dbReference type="SUPFAM" id="SSF52317">
    <property type="entry name" value="Class I glutamine amidotransferase-like"/>
    <property type="match status" value="1"/>
</dbReference>
<reference evidence="5 6" key="1">
    <citation type="submission" date="2019-03" db="EMBL/GenBank/DDBJ databases">
        <title>Rhodobacteraceae bacterium SM1902, a new member of the family Rhodobacteraceae isolated from Yantai.</title>
        <authorList>
            <person name="Sun Y."/>
        </authorList>
    </citation>
    <scope>NUCLEOTIDE SEQUENCE [LARGE SCALE GENOMIC DNA]</scope>
    <source>
        <strain evidence="5 6">SM1902</strain>
    </source>
</reference>
<dbReference type="PANTHER" id="PTHR48094:SF11">
    <property type="entry name" value="GLUTATHIONE-INDEPENDENT GLYOXALASE HSP31-RELATED"/>
    <property type="match status" value="1"/>
</dbReference>
<evidence type="ECO:0000313" key="6">
    <source>
        <dbReference type="Proteomes" id="UP000294562"/>
    </source>
</evidence>
<dbReference type="GO" id="GO:0016740">
    <property type="term" value="F:transferase activity"/>
    <property type="evidence" value="ECO:0007669"/>
    <property type="project" value="UniProtKB-KW"/>
</dbReference>
<dbReference type="PANTHER" id="PTHR48094">
    <property type="entry name" value="PROTEIN/NUCLEIC ACID DEGLYCASE DJ-1-RELATED"/>
    <property type="match status" value="1"/>
</dbReference>
<dbReference type="GO" id="GO:0019243">
    <property type="term" value="P:methylglyoxal catabolic process to D-lactate via S-lactoyl-glutathione"/>
    <property type="evidence" value="ECO:0007669"/>
    <property type="project" value="TreeGrafter"/>
</dbReference>
<dbReference type="Pfam" id="PF01965">
    <property type="entry name" value="DJ-1_PfpI"/>
    <property type="match status" value="1"/>
</dbReference>
<evidence type="ECO:0000313" key="5">
    <source>
        <dbReference type="EMBL" id="TDL90703.1"/>
    </source>
</evidence>
<dbReference type="EMBL" id="SMZO01000006">
    <property type="protein sequence ID" value="TDL90703.1"/>
    <property type="molecule type" value="Genomic_DNA"/>
</dbReference>
<evidence type="ECO:0000256" key="3">
    <source>
        <dbReference type="ARBA" id="ARBA00038493"/>
    </source>
</evidence>
<evidence type="ECO:0000256" key="1">
    <source>
        <dbReference type="ARBA" id="ARBA00023016"/>
    </source>
</evidence>
<dbReference type="OrthoDB" id="9792284at2"/>
<dbReference type="AlphaFoldDB" id="A0A4R6B5F2"/>
<keyword evidence="5" id="KW-0315">Glutamine amidotransferase</keyword>
<keyword evidence="5" id="KW-0808">Transferase</keyword>
<comment type="similarity">
    <text evidence="3">Belongs to the peptidase C56 family. HSP31-like subfamily.</text>
</comment>
<name>A0A4R6B5F2_9RHOB</name>
<dbReference type="InterPro" id="IPR050325">
    <property type="entry name" value="Prot/Nucl_acid_deglycase"/>
</dbReference>
<accession>A0A4R6B5F2</accession>
<dbReference type="Proteomes" id="UP000294562">
    <property type="component" value="Unassembled WGS sequence"/>
</dbReference>
<evidence type="ECO:0000256" key="2">
    <source>
        <dbReference type="ARBA" id="ARBA00023239"/>
    </source>
</evidence>
<keyword evidence="2" id="KW-0456">Lyase</keyword>
<keyword evidence="6" id="KW-1185">Reference proteome</keyword>
<evidence type="ECO:0000259" key="4">
    <source>
        <dbReference type="Pfam" id="PF01965"/>
    </source>
</evidence>
<dbReference type="Gene3D" id="3.40.50.880">
    <property type="match status" value="1"/>
</dbReference>
<dbReference type="GO" id="GO:0019172">
    <property type="term" value="F:glyoxalase III activity"/>
    <property type="evidence" value="ECO:0007669"/>
    <property type="project" value="TreeGrafter"/>
</dbReference>
<dbReference type="GO" id="GO:0005737">
    <property type="term" value="C:cytoplasm"/>
    <property type="evidence" value="ECO:0007669"/>
    <property type="project" value="TreeGrafter"/>
</dbReference>
<proteinExistence type="inferred from homology"/>
<dbReference type="InterPro" id="IPR002818">
    <property type="entry name" value="DJ-1/PfpI"/>
</dbReference>
<comment type="caution">
    <text evidence="5">The sequence shown here is derived from an EMBL/GenBank/DDBJ whole genome shotgun (WGS) entry which is preliminary data.</text>
</comment>
<feature type="domain" description="DJ-1/PfpI" evidence="4">
    <location>
        <begin position="30"/>
        <end position="226"/>
    </location>
</feature>
<gene>
    <name evidence="5" type="ORF">E2L05_04085</name>
</gene>
<sequence>MTHPKKILIIATSAHDMGEGKGETGLWLEELTTPYYAFIDAGADVTLASIKGGEIPIDARSLNEEGEKPESVQRYEDDAAFQEAVRTSHCFSRLPASGYDAIFLPGGHGTMFDYPNSHALAEMVTETIESGRIVAAVCHGPAGLVSALSSDGTPLVKGRKVTGFTDGEERAVGLDEAVPFLLETRLKDLGADYSKGEDFSVYAVRDGGLITGQNPMSAGKTAELVMEALTERQAA</sequence>